<organism evidence="2 3">
    <name type="scientific">Cronartium quercuum f. sp. fusiforme G11</name>
    <dbReference type="NCBI Taxonomy" id="708437"/>
    <lineage>
        <taxon>Eukaryota</taxon>
        <taxon>Fungi</taxon>
        <taxon>Dikarya</taxon>
        <taxon>Basidiomycota</taxon>
        <taxon>Pucciniomycotina</taxon>
        <taxon>Pucciniomycetes</taxon>
        <taxon>Pucciniales</taxon>
        <taxon>Coleosporiaceae</taxon>
        <taxon>Cronartium</taxon>
    </lineage>
</organism>
<feature type="region of interest" description="Disordered" evidence="1">
    <location>
        <begin position="184"/>
        <end position="248"/>
    </location>
</feature>
<comment type="caution">
    <text evidence="2">The sequence shown here is derived from an EMBL/GenBank/DDBJ whole genome shotgun (WGS) entry which is preliminary data.</text>
</comment>
<dbReference type="AlphaFoldDB" id="A0A9P6NM12"/>
<sequence>MTPLHANLDESLRPPPGCVYSSRPMSVLEWRRSVWLESQLKSPHSDLEDCGLQDTSAVELGVTSSRQHPATHSGTPSRSLARQLSSSVRPSRRPSVRVGPLIDLNQPRDASGRPISVEEEEHRRRERDRVLSGRQLSKSAPKLSSSSLLNPKVKGDQLEARHRAAMRRLQAEADEQIEHAEMLRQRRMTSSHQPSSSPPKFTGSTLLSNSSLDPSQNRYSPTGADLTPAFQPSPTTSPRRARPRVAGLVHKGSAKVIGVVRLFTNLRRKSSKPVSQGDRIEDSSSESYSYIDRADLC</sequence>
<name>A0A9P6NM12_9BASI</name>
<evidence type="ECO:0000313" key="3">
    <source>
        <dbReference type="Proteomes" id="UP000886653"/>
    </source>
</evidence>
<feature type="region of interest" description="Disordered" evidence="1">
    <location>
        <begin position="63"/>
        <end position="156"/>
    </location>
</feature>
<gene>
    <name evidence="2" type="ORF">CROQUDRAFT_671118</name>
</gene>
<accession>A0A9P6NM12</accession>
<feature type="region of interest" description="Disordered" evidence="1">
    <location>
        <begin position="267"/>
        <end position="297"/>
    </location>
</feature>
<proteinExistence type="predicted"/>
<protein>
    <submittedName>
        <fullName evidence="2">Uncharacterized protein</fullName>
    </submittedName>
</protein>
<feature type="compositionally biased region" description="Low complexity" evidence="1">
    <location>
        <begin position="136"/>
        <end position="152"/>
    </location>
</feature>
<reference evidence="2" key="1">
    <citation type="submission" date="2013-11" db="EMBL/GenBank/DDBJ databases">
        <title>Genome sequence of the fusiform rust pathogen reveals effectors for host alternation and coevolution with pine.</title>
        <authorList>
            <consortium name="DOE Joint Genome Institute"/>
            <person name="Smith K."/>
            <person name="Pendleton A."/>
            <person name="Kubisiak T."/>
            <person name="Anderson C."/>
            <person name="Salamov A."/>
            <person name="Aerts A."/>
            <person name="Riley R."/>
            <person name="Clum A."/>
            <person name="Lindquist E."/>
            <person name="Ence D."/>
            <person name="Campbell M."/>
            <person name="Kronenberg Z."/>
            <person name="Feau N."/>
            <person name="Dhillon B."/>
            <person name="Hamelin R."/>
            <person name="Burleigh J."/>
            <person name="Smith J."/>
            <person name="Yandell M."/>
            <person name="Nelson C."/>
            <person name="Grigoriev I."/>
            <person name="Davis J."/>
        </authorList>
    </citation>
    <scope>NUCLEOTIDE SEQUENCE</scope>
    <source>
        <strain evidence="2">G11</strain>
    </source>
</reference>
<feature type="compositionally biased region" description="Polar residues" evidence="1">
    <location>
        <begin position="63"/>
        <end position="84"/>
    </location>
</feature>
<feature type="compositionally biased region" description="Polar residues" evidence="1">
    <location>
        <begin position="188"/>
        <end position="220"/>
    </location>
</feature>
<dbReference type="OrthoDB" id="2503944at2759"/>
<dbReference type="EMBL" id="MU167260">
    <property type="protein sequence ID" value="KAG0146493.1"/>
    <property type="molecule type" value="Genomic_DNA"/>
</dbReference>
<evidence type="ECO:0000256" key="1">
    <source>
        <dbReference type="SAM" id="MobiDB-lite"/>
    </source>
</evidence>
<evidence type="ECO:0000313" key="2">
    <source>
        <dbReference type="EMBL" id="KAG0146493.1"/>
    </source>
</evidence>
<dbReference type="Proteomes" id="UP000886653">
    <property type="component" value="Unassembled WGS sequence"/>
</dbReference>
<keyword evidence="3" id="KW-1185">Reference proteome</keyword>
<feature type="compositionally biased region" description="Basic and acidic residues" evidence="1">
    <location>
        <begin position="120"/>
        <end position="131"/>
    </location>
</feature>